<evidence type="ECO:0000259" key="2">
    <source>
        <dbReference type="PROSITE" id="PS50279"/>
    </source>
</evidence>
<name>A0A0L0BPN1_LUCCU</name>
<dbReference type="InterPro" id="IPR036880">
    <property type="entry name" value="Kunitz_BPTI_sf"/>
</dbReference>
<reference evidence="3 4" key="1">
    <citation type="journal article" date="2015" name="Nat. Commun.">
        <title>Lucilia cuprina genome unlocks parasitic fly biology to underpin future interventions.</title>
        <authorList>
            <person name="Anstead C.A."/>
            <person name="Korhonen P.K."/>
            <person name="Young N.D."/>
            <person name="Hall R.S."/>
            <person name="Jex A.R."/>
            <person name="Murali S.C."/>
            <person name="Hughes D.S."/>
            <person name="Lee S.F."/>
            <person name="Perry T."/>
            <person name="Stroehlein A.J."/>
            <person name="Ansell B.R."/>
            <person name="Breugelmans B."/>
            <person name="Hofmann A."/>
            <person name="Qu J."/>
            <person name="Dugan S."/>
            <person name="Lee S.L."/>
            <person name="Chao H."/>
            <person name="Dinh H."/>
            <person name="Han Y."/>
            <person name="Doddapaneni H.V."/>
            <person name="Worley K.C."/>
            <person name="Muzny D.M."/>
            <person name="Ioannidis P."/>
            <person name="Waterhouse R.M."/>
            <person name="Zdobnov E.M."/>
            <person name="James P.J."/>
            <person name="Bagnall N.H."/>
            <person name="Kotze A.C."/>
            <person name="Gibbs R.A."/>
            <person name="Richards S."/>
            <person name="Batterham P."/>
            <person name="Gasser R.B."/>
        </authorList>
    </citation>
    <scope>NUCLEOTIDE SEQUENCE [LARGE SCALE GENOMIC DNA]</scope>
    <source>
        <strain evidence="3 4">LS</strain>
        <tissue evidence="3">Full body</tissue>
    </source>
</reference>
<dbReference type="AlphaFoldDB" id="A0A0L0BPN1"/>
<evidence type="ECO:0000313" key="4">
    <source>
        <dbReference type="Proteomes" id="UP000037069"/>
    </source>
</evidence>
<keyword evidence="4" id="KW-1185">Reference proteome</keyword>
<protein>
    <recommendedName>
        <fullName evidence="2">BPTI/Kunitz inhibitor domain-containing protein</fullName>
    </recommendedName>
</protein>
<dbReference type="SMART" id="SM00131">
    <property type="entry name" value="KU"/>
    <property type="match status" value="1"/>
</dbReference>
<dbReference type="EMBL" id="JRES01001567">
    <property type="protein sequence ID" value="KNC21923.1"/>
    <property type="molecule type" value="Genomic_DNA"/>
</dbReference>
<organism evidence="3 4">
    <name type="scientific">Lucilia cuprina</name>
    <name type="common">Green bottle fly</name>
    <name type="synonym">Australian sheep blowfly</name>
    <dbReference type="NCBI Taxonomy" id="7375"/>
    <lineage>
        <taxon>Eukaryota</taxon>
        <taxon>Metazoa</taxon>
        <taxon>Ecdysozoa</taxon>
        <taxon>Arthropoda</taxon>
        <taxon>Hexapoda</taxon>
        <taxon>Insecta</taxon>
        <taxon>Pterygota</taxon>
        <taxon>Neoptera</taxon>
        <taxon>Endopterygota</taxon>
        <taxon>Diptera</taxon>
        <taxon>Brachycera</taxon>
        <taxon>Muscomorpha</taxon>
        <taxon>Oestroidea</taxon>
        <taxon>Calliphoridae</taxon>
        <taxon>Luciliinae</taxon>
        <taxon>Lucilia</taxon>
    </lineage>
</organism>
<dbReference type="PROSITE" id="PS50279">
    <property type="entry name" value="BPTI_KUNITZ_2"/>
    <property type="match status" value="1"/>
</dbReference>
<feature type="signal peptide" evidence="1">
    <location>
        <begin position="1"/>
        <end position="20"/>
    </location>
</feature>
<evidence type="ECO:0000256" key="1">
    <source>
        <dbReference type="SAM" id="SignalP"/>
    </source>
</evidence>
<dbReference type="Proteomes" id="UP000037069">
    <property type="component" value="Unassembled WGS sequence"/>
</dbReference>
<gene>
    <name evidence="3" type="ORF">FF38_12134</name>
</gene>
<dbReference type="SUPFAM" id="SSF57362">
    <property type="entry name" value="BPTI-like"/>
    <property type="match status" value="1"/>
</dbReference>
<keyword evidence="1" id="KW-0732">Signal</keyword>
<dbReference type="Gene3D" id="4.10.410.10">
    <property type="entry name" value="Pancreatic trypsin inhibitor Kunitz domain"/>
    <property type="match status" value="1"/>
</dbReference>
<comment type="caution">
    <text evidence="3">The sequence shown here is derived from an EMBL/GenBank/DDBJ whole genome shotgun (WGS) entry which is preliminary data.</text>
</comment>
<feature type="domain" description="BPTI/Kunitz inhibitor" evidence="2">
    <location>
        <begin position="32"/>
        <end position="85"/>
    </location>
</feature>
<proteinExistence type="predicted"/>
<dbReference type="GO" id="GO:0004867">
    <property type="term" value="F:serine-type endopeptidase inhibitor activity"/>
    <property type="evidence" value="ECO:0007669"/>
    <property type="project" value="InterPro"/>
</dbReference>
<accession>A0A0L0BPN1</accession>
<dbReference type="Pfam" id="PF00014">
    <property type="entry name" value="Kunitz_BPTI"/>
    <property type="match status" value="1"/>
</dbReference>
<feature type="chain" id="PRO_5005535029" description="BPTI/Kunitz inhibitor domain-containing protein" evidence="1">
    <location>
        <begin position="21"/>
        <end position="90"/>
    </location>
</feature>
<evidence type="ECO:0000313" key="3">
    <source>
        <dbReference type="EMBL" id="KNC21923.1"/>
    </source>
</evidence>
<dbReference type="InterPro" id="IPR002223">
    <property type="entry name" value="Kunitz_BPTI"/>
</dbReference>
<dbReference type="OMA" id="NCVARIL"/>
<sequence length="90" mass="9947">MKVIHIISLIVVLFATYSSGQRCLGGPVTSVCAGDPNIGQTGANCVARILWFYNTAIRQCRRMLYLGCGGNDNRWCSYIDCKLGCRRGRL</sequence>
<dbReference type="OrthoDB" id="4473401at2759"/>